<sequence>MMMQVFLFTPEKPSGKKYKIHNDKKSWSEAQKHCREKHTDLVSGLHQLVDKNLRRKIKDHDDVLWIGLFRDGWRWSDGSKASFRNWKSFKDDNSKKCAVTLNQQLKCKIKQEIKSLLLALIIFSIIFGKTDSFIC</sequence>
<dbReference type="Ensembl" id="ENSSAUT00010052930.1">
    <property type="protein sequence ID" value="ENSSAUP00010050323.1"/>
    <property type="gene ID" value="ENSSAUG00010020961.1"/>
</dbReference>
<evidence type="ECO:0000259" key="1">
    <source>
        <dbReference type="PROSITE" id="PS50041"/>
    </source>
</evidence>
<keyword evidence="3" id="KW-1185">Reference proteome</keyword>
<evidence type="ECO:0000313" key="2">
    <source>
        <dbReference type="Ensembl" id="ENSSAUP00010050323.1"/>
    </source>
</evidence>
<name>A0A671XGN9_SPAAU</name>
<dbReference type="PANTHER" id="PTHR45784:SF3">
    <property type="entry name" value="C-TYPE LECTIN DOMAIN FAMILY 4 MEMBER K-LIKE-RELATED"/>
    <property type="match status" value="1"/>
</dbReference>
<dbReference type="Proteomes" id="UP000472265">
    <property type="component" value="Chromosome 10"/>
</dbReference>
<accession>A0A671XGN9</accession>
<reference evidence="2" key="2">
    <citation type="submission" date="2025-08" db="UniProtKB">
        <authorList>
            <consortium name="Ensembl"/>
        </authorList>
    </citation>
    <scope>IDENTIFICATION</scope>
</reference>
<dbReference type="AlphaFoldDB" id="A0A671XGN9"/>
<dbReference type="Gene3D" id="3.10.100.10">
    <property type="entry name" value="Mannose-Binding Protein A, subunit A"/>
    <property type="match status" value="1"/>
</dbReference>
<reference evidence="2" key="1">
    <citation type="submission" date="2021-04" db="EMBL/GenBank/DDBJ databases">
        <authorList>
            <consortium name="Wellcome Sanger Institute Data Sharing"/>
        </authorList>
    </citation>
    <scope>NUCLEOTIDE SEQUENCE [LARGE SCALE GENOMIC DNA]</scope>
</reference>
<organism evidence="2 3">
    <name type="scientific">Sparus aurata</name>
    <name type="common">Gilthead sea bream</name>
    <dbReference type="NCBI Taxonomy" id="8175"/>
    <lineage>
        <taxon>Eukaryota</taxon>
        <taxon>Metazoa</taxon>
        <taxon>Chordata</taxon>
        <taxon>Craniata</taxon>
        <taxon>Vertebrata</taxon>
        <taxon>Euteleostomi</taxon>
        <taxon>Actinopterygii</taxon>
        <taxon>Neopterygii</taxon>
        <taxon>Teleostei</taxon>
        <taxon>Neoteleostei</taxon>
        <taxon>Acanthomorphata</taxon>
        <taxon>Eupercaria</taxon>
        <taxon>Spariformes</taxon>
        <taxon>Sparidae</taxon>
        <taxon>Sparus</taxon>
    </lineage>
</organism>
<dbReference type="Pfam" id="PF00059">
    <property type="entry name" value="Lectin_C"/>
    <property type="match status" value="1"/>
</dbReference>
<dbReference type="InterPro" id="IPR001304">
    <property type="entry name" value="C-type_lectin-like"/>
</dbReference>
<feature type="domain" description="C-type lectin" evidence="1">
    <location>
        <begin position="13"/>
        <end position="98"/>
    </location>
</feature>
<dbReference type="InParanoid" id="A0A671XGN9"/>
<dbReference type="GeneTree" id="ENSGT01140000286263"/>
<proteinExistence type="predicted"/>
<dbReference type="InterPro" id="IPR016187">
    <property type="entry name" value="CTDL_fold"/>
</dbReference>
<dbReference type="PANTHER" id="PTHR45784">
    <property type="entry name" value="C-TYPE LECTIN DOMAIN FAMILY 20 MEMBER A-RELATED"/>
    <property type="match status" value="1"/>
</dbReference>
<dbReference type="PROSITE" id="PS50041">
    <property type="entry name" value="C_TYPE_LECTIN_2"/>
    <property type="match status" value="1"/>
</dbReference>
<dbReference type="SUPFAM" id="SSF56436">
    <property type="entry name" value="C-type lectin-like"/>
    <property type="match status" value="1"/>
</dbReference>
<evidence type="ECO:0000313" key="3">
    <source>
        <dbReference type="Proteomes" id="UP000472265"/>
    </source>
</evidence>
<protein>
    <recommendedName>
        <fullName evidence="1">C-type lectin domain-containing protein</fullName>
    </recommendedName>
</protein>
<reference evidence="2" key="3">
    <citation type="submission" date="2025-09" db="UniProtKB">
        <authorList>
            <consortium name="Ensembl"/>
        </authorList>
    </citation>
    <scope>IDENTIFICATION</scope>
</reference>
<dbReference type="InterPro" id="IPR016186">
    <property type="entry name" value="C-type_lectin-like/link_sf"/>
</dbReference>